<dbReference type="AlphaFoldDB" id="A0A4C1TRU9"/>
<protein>
    <submittedName>
        <fullName evidence="1">Uncharacterized protein</fullName>
    </submittedName>
</protein>
<accession>A0A4C1TRU9</accession>
<dbReference type="OrthoDB" id="10050074at2759"/>
<proteinExistence type="predicted"/>
<sequence>MLGKKSKLSLRNKRTLYLMCIRTVITYACPVYTKEISSLAEQILRISHQRTLVRYKFSPHRDSDLPPITKYMKDAFERFFSITESHSDPLLSVAASFEAPPSYYFIRRSRNIITNPSNDFTTEVSGLLPCLDAK</sequence>
<dbReference type="Proteomes" id="UP000299102">
    <property type="component" value="Unassembled WGS sequence"/>
</dbReference>
<name>A0A4C1TRU9_EUMVA</name>
<keyword evidence="2" id="KW-1185">Reference proteome</keyword>
<evidence type="ECO:0000313" key="2">
    <source>
        <dbReference type="Proteomes" id="UP000299102"/>
    </source>
</evidence>
<organism evidence="1 2">
    <name type="scientific">Eumeta variegata</name>
    <name type="common">Bagworm moth</name>
    <name type="synonym">Eumeta japonica</name>
    <dbReference type="NCBI Taxonomy" id="151549"/>
    <lineage>
        <taxon>Eukaryota</taxon>
        <taxon>Metazoa</taxon>
        <taxon>Ecdysozoa</taxon>
        <taxon>Arthropoda</taxon>
        <taxon>Hexapoda</taxon>
        <taxon>Insecta</taxon>
        <taxon>Pterygota</taxon>
        <taxon>Neoptera</taxon>
        <taxon>Endopterygota</taxon>
        <taxon>Lepidoptera</taxon>
        <taxon>Glossata</taxon>
        <taxon>Ditrysia</taxon>
        <taxon>Tineoidea</taxon>
        <taxon>Psychidae</taxon>
        <taxon>Oiketicinae</taxon>
        <taxon>Eumeta</taxon>
    </lineage>
</organism>
<evidence type="ECO:0000313" key="1">
    <source>
        <dbReference type="EMBL" id="GBP16713.1"/>
    </source>
</evidence>
<comment type="caution">
    <text evidence="1">The sequence shown here is derived from an EMBL/GenBank/DDBJ whole genome shotgun (WGS) entry which is preliminary data.</text>
</comment>
<reference evidence="1 2" key="1">
    <citation type="journal article" date="2019" name="Commun. Biol.">
        <title>The bagworm genome reveals a unique fibroin gene that provides high tensile strength.</title>
        <authorList>
            <person name="Kono N."/>
            <person name="Nakamura H."/>
            <person name="Ohtoshi R."/>
            <person name="Tomita M."/>
            <person name="Numata K."/>
            <person name="Arakawa K."/>
        </authorList>
    </citation>
    <scope>NUCLEOTIDE SEQUENCE [LARGE SCALE GENOMIC DNA]</scope>
</reference>
<gene>
    <name evidence="1" type="ORF">EVAR_13334_1</name>
</gene>
<dbReference type="EMBL" id="BGZK01000081">
    <property type="protein sequence ID" value="GBP16713.1"/>
    <property type="molecule type" value="Genomic_DNA"/>
</dbReference>